<dbReference type="InterPro" id="IPR004792">
    <property type="entry name" value="BaiN-like"/>
</dbReference>
<dbReference type="Gene3D" id="3.50.50.60">
    <property type="entry name" value="FAD/NAD(P)-binding domain"/>
    <property type="match status" value="1"/>
</dbReference>
<comment type="cofactor">
    <cofactor evidence="1">
        <name>FAD</name>
        <dbReference type="ChEBI" id="CHEBI:57692"/>
    </cofactor>
</comment>
<dbReference type="InterPro" id="IPR057661">
    <property type="entry name" value="RsdA/BaiN/AoA(So)_Rossmann"/>
</dbReference>
<protein>
    <recommendedName>
        <fullName evidence="8">Aminoacetone oxidase family FAD-binding enzyme</fullName>
    </recommendedName>
</protein>
<dbReference type="PRINTS" id="PR00368">
    <property type="entry name" value="FADPNR"/>
</dbReference>
<feature type="domain" description="RsdA/BaiN/AoA(So)-like insert" evidence="5">
    <location>
        <begin position="192"/>
        <end position="354"/>
    </location>
</feature>
<name>A0A1M5QFI6_9FIRM</name>
<evidence type="ECO:0000313" key="6">
    <source>
        <dbReference type="EMBL" id="SHH12827.1"/>
    </source>
</evidence>
<dbReference type="Pfam" id="PF03486">
    <property type="entry name" value="HI0933_like"/>
    <property type="match status" value="1"/>
</dbReference>
<dbReference type="OrthoDB" id="9773233at2"/>
<evidence type="ECO:0000256" key="1">
    <source>
        <dbReference type="ARBA" id="ARBA00001974"/>
    </source>
</evidence>
<evidence type="ECO:0000259" key="5">
    <source>
        <dbReference type="Pfam" id="PF22780"/>
    </source>
</evidence>
<dbReference type="PANTHER" id="PTHR42887:SF2">
    <property type="entry name" value="OS12G0638800 PROTEIN"/>
    <property type="match status" value="1"/>
</dbReference>
<evidence type="ECO:0000259" key="4">
    <source>
        <dbReference type="Pfam" id="PF03486"/>
    </source>
</evidence>
<dbReference type="Gene3D" id="2.40.30.10">
    <property type="entry name" value="Translation factors"/>
    <property type="match status" value="1"/>
</dbReference>
<keyword evidence="7" id="KW-1185">Reference proteome</keyword>
<dbReference type="Gene3D" id="1.10.8.260">
    <property type="entry name" value="HI0933 insert domain-like"/>
    <property type="match status" value="1"/>
</dbReference>
<evidence type="ECO:0000256" key="2">
    <source>
        <dbReference type="ARBA" id="ARBA00022630"/>
    </source>
</evidence>
<keyword evidence="2" id="KW-0285">Flavoprotein</keyword>
<evidence type="ECO:0000313" key="7">
    <source>
        <dbReference type="Proteomes" id="UP000242520"/>
    </source>
</evidence>
<gene>
    <name evidence="6" type="ORF">SAMN02744040_00912</name>
</gene>
<dbReference type="Pfam" id="PF22780">
    <property type="entry name" value="HI0933_like_1st"/>
    <property type="match status" value="1"/>
</dbReference>
<dbReference type="Proteomes" id="UP000242520">
    <property type="component" value="Unassembled WGS sequence"/>
</dbReference>
<evidence type="ECO:0008006" key="8">
    <source>
        <dbReference type="Google" id="ProtNLM"/>
    </source>
</evidence>
<sequence>MSDKKVVVIGGGAAGMLAAATAGSKGKDVILIEKNDILGKKLLITGKGRCNITNDCDIEELIENVPVNGKFLYSAFYTFTNADVVNLFNKLGVKTKVERGKRVFPVSDKSRDVVKALERYMRQNNVKIIKGEVSKVISKENKISQVVLNNGKIIKCDSVIIATGGLSYPQTGSTGDGYKFARENGHTVTKIKPSLVPLEVKEEWVKKINGLTLKNVSIYVLNKKNKKIYDDFGEMNFTNYGVSGPVILSASSYMGDIEKEKYKIIIDLKPALSEEKLDKRIQRDFEKYSTKHFSNSLNDLLPKKIIPVIIELSKIPANKVVNQISKQERKNLVKLLKNITLEVKKYRPIKEAIITSGGIKIDEINPSTMESKIIKGLFFAGEVIDVDAYTGGFNLQIAFSTGYLAGINC</sequence>
<dbReference type="NCBIfam" id="TIGR00275">
    <property type="entry name" value="aminoacetone oxidase family FAD-binding enzyme"/>
    <property type="match status" value="1"/>
</dbReference>
<proteinExistence type="predicted"/>
<dbReference type="AlphaFoldDB" id="A0A1M5QFI6"/>
<evidence type="ECO:0000256" key="3">
    <source>
        <dbReference type="ARBA" id="ARBA00022827"/>
    </source>
</evidence>
<accession>A0A1M5QFI6</accession>
<dbReference type="PANTHER" id="PTHR42887">
    <property type="entry name" value="OS12G0638800 PROTEIN"/>
    <property type="match status" value="1"/>
</dbReference>
<dbReference type="InterPro" id="IPR023166">
    <property type="entry name" value="BaiN-like_dom_sf"/>
</dbReference>
<keyword evidence="3" id="KW-0274">FAD</keyword>
<dbReference type="InterPro" id="IPR055178">
    <property type="entry name" value="RsdA/BaiN/AoA(So)-like_dom"/>
</dbReference>
<dbReference type="SUPFAM" id="SSF160996">
    <property type="entry name" value="HI0933 insert domain-like"/>
    <property type="match status" value="1"/>
</dbReference>
<dbReference type="InterPro" id="IPR036188">
    <property type="entry name" value="FAD/NAD-bd_sf"/>
</dbReference>
<feature type="domain" description="RsdA/BaiN/AoA(So)-like Rossmann fold-like" evidence="4">
    <location>
        <begin position="5"/>
        <end position="406"/>
    </location>
</feature>
<dbReference type="PRINTS" id="PR00411">
    <property type="entry name" value="PNDRDTASEI"/>
</dbReference>
<dbReference type="SUPFAM" id="SSF51905">
    <property type="entry name" value="FAD/NAD(P)-binding domain"/>
    <property type="match status" value="1"/>
</dbReference>
<dbReference type="STRING" id="1123350.SAMN02744040_00912"/>
<organism evidence="6 7">
    <name type="scientific">Tepidibacter thalassicus DSM 15285</name>
    <dbReference type="NCBI Taxonomy" id="1123350"/>
    <lineage>
        <taxon>Bacteria</taxon>
        <taxon>Bacillati</taxon>
        <taxon>Bacillota</taxon>
        <taxon>Clostridia</taxon>
        <taxon>Peptostreptococcales</taxon>
        <taxon>Peptostreptococcaceae</taxon>
        <taxon>Tepidibacter</taxon>
    </lineage>
</organism>
<dbReference type="EMBL" id="FQXH01000008">
    <property type="protein sequence ID" value="SHH12827.1"/>
    <property type="molecule type" value="Genomic_DNA"/>
</dbReference>
<reference evidence="7" key="1">
    <citation type="submission" date="2016-11" db="EMBL/GenBank/DDBJ databases">
        <authorList>
            <person name="Varghese N."/>
            <person name="Submissions S."/>
        </authorList>
    </citation>
    <scope>NUCLEOTIDE SEQUENCE [LARGE SCALE GENOMIC DNA]</scope>
    <source>
        <strain evidence="7">DSM 15285</strain>
    </source>
</reference>